<evidence type="ECO:0000313" key="2">
    <source>
        <dbReference type="EMBL" id="CDW97533.1"/>
    </source>
</evidence>
<name>A0A0F7SA69_9BASI</name>
<dbReference type="EMBL" id="CCFA01001870">
    <property type="protein sequence ID" value="CDW97533.1"/>
    <property type="molecule type" value="Genomic_DNA"/>
</dbReference>
<evidence type="ECO:0000313" key="3">
    <source>
        <dbReference type="Proteomes" id="UP000242770"/>
    </source>
</evidence>
<evidence type="ECO:0000256" key="1">
    <source>
        <dbReference type="SAM" id="MobiDB-lite"/>
    </source>
</evidence>
<feature type="region of interest" description="Disordered" evidence="1">
    <location>
        <begin position="40"/>
        <end position="63"/>
    </location>
</feature>
<feature type="compositionally biased region" description="Polar residues" evidence="1">
    <location>
        <begin position="40"/>
        <end position="50"/>
    </location>
</feature>
<dbReference type="Proteomes" id="UP000242770">
    <property type="component" value="Unassembled WGS sequence"/>
</dbReference>
<protein>
    <submittedName>
        <fullName evidence="2">Uncharacterized protein</fullName>
    </submittedName>
</protein>
<gene>
    <name evidence="2" type="primary">SSCI33760.1</name>
</gene>
<reference evidence="3" key="1">
    <citation type="submission" date="2014-06" db="EMBL/GenBank/DDBJ databases">
        <authorList>
            <person name="Berkman P.J."/>
        </authorList>
    </citation>
    <scope>NUCLEOTIDE SEQUENCE [LARGE SCALE GENOMIC DNA]</scope>
</reference>
<keyword evidence="3" id="KW-1185">Reference proteome</keyword>
<organism evidence="2 3">
    <name type="scientific">Sporisorium scitamineum</name>
    <dbReference type="NCBI Taxonomy" id="49012"/>
    <lineage>
        <taxon>Eukaryota</taxon>
        <taxon>Fungi</taxon>
        <taxon>Dikarya</taxon>
        <taxon>Basidiomycota</taxon>
        <taxon>Ustilaginomycotina</taxon>
        <taxon>Ustilaginomycetes</taxon>
        <taxon>Ustilaginales</taxon>
        <taxon>Ustilaginaceae</taxon>
        <taxon>Sporisorium</taxon>
    </lineage>
</organism>
<proteinExistence type="predicted"/>
<dbReference type="AlphaFoldDB" id="A0A0F7SA69"/>
<accession>A0A0F7SA69</accession>
<sequence length="63" mass="7145">MAIIGRDHKQAEARRHLELPAYHRGLRKQIYPPRVRYTSQSNSSSLFSEASTEDLSRALFGSG</sequence>